<organism evidence="1 2">
    <name type="scientific">Panagrolaimus sp. JU765</name>
    <dbReference type="NCBI Taxonomy" id="591449"/>
    <lineage>
        <taxon>Eukaryota</taxon>
        <taxon>Metazoa</taxon>
        <taxon>Ecdysozoa</taxon>
        <taxon>Nematoda</taxon>
        <taxon>Chromadorea</taxon>
        <taxon>Rhabditida</taxon>
        <taxon>Tylenchina</taxon>
        <taxon>Panagrolaimomorpha</taxon>
        <taxon>Panagrolaimoidea</taxon>
        <taxon>Panagrolaimidae</taxon>
        <taxon>Panagrolaimus</taxon>
    </lineage>
</organism>
<proteinExistence type="predicted"/>
<name>A0AC34PVC2_9BILA</name>
<protein>
    <submittedName>
        <fullName evidence="2">Uncharacterized protein</fullName>
    </submittedName>
</protein>
<evidence type="ECO:0000313" key="2">
    <source>
        <dbReference type="WBParaSite" id="JU765_v2.g10311.t1"/>
    </source>
</evidence>
<evidence type="ECO:0000313" key="1">
    <source>
        <dbReference type="Proteomes" id="UP000887576"/>
    </source>
</evidence>
<reference evidence="2" key="1">
    <citation type="submission" date="2022-11" db="UniProtKB">
        <authorList>
            <consortium name="WormBaseParasite"/>
        </authorList>
    </citation>
    <scope>IDENTIFICATION</scope>
</reference>
<sequence>ERAQLAIYVGIEKTTIILLAVGGAVAFVVVIICAVGIYFYRKKRKKQREEANKFRTPEDPEGMAELKLPEVAVEMPDETEKTQKGKKKKATDAKAEVSKKSEKQKKEAENVAKKEAEVTKPADSTTRNELENVKHDGAIELDENNRVIIKHPAAPPSKQEKPAVEKVENKVSKKEETNKGKPALESKKDESKNPNQNTERKSKTDKEPPKETKKNEENAAPKVWNAQTWTPDPTEAEQGRVVQGEVKNADRKWTDVTQKSRGSISYPSMN</sequence>
<accession>A0AC34PVC2</accession>
<dbReference type="Proteomes" id="UP000887576">
    <property type="component" value="Unplaced"/>
</dbReference>
<dbReference type="WBParaSite" id="JU765_v2.g10311.t1">
    <property type="protein sequence ID" value="JU765_v2.g10311.t1"/>
    <property type="gene ID" value="JU765_v2.g10311"/>
</dbReference>